<dbReference type="GO" id="GO:0043165">
    <property type="term" value="P:Gram-negative-bacterium-type cell outer membrane assembly"/>
    <property type="evidence" value="ECO:0007669"/>
    <property type="project" value="InterPro"/>
</dbReference>
<dbReference type="AlphaFoldDB" id="A0A3M9NRF0"/>
<reference evidence="1 2" key="1">
    <citation type="submission" date="2018-11" db="EMBL/GenBank/DDBJ databases">
        <title>Draft genome sequence of Ferruginibacter sp. BO-59.</title>
        <authorList>
            <person name="Im W.T."/>
        </authorList>
    </citation>
    <scope>NUCLEOTIDE SEQUENCE [LARGE SCALE GENOMIC DNA]</scope>
    <source>
        <strain evidence="1 2">BO-59</strain>
    </source>
</reference>
<name>A0A3M9NRF0_9BACT</name>
<accession>A0A3M9NRF0</accession>
<evidence type="ECO:0000313" key="2">
    <source>
        <dbReference type="Proteomes" id="UP000267223"/>
    </source>
</evidence>
<keyword evidence="2" id="KW-1185">Reference proteome</keyword>
<dbReference type="Proteomes" id="UP000267223">
    <property type="component" value="Unassembled WGS sequence"/>
</dbReference>
<dbReference type="Pfam" id="PF04390">
    <property type="entry name" value="LptE"/>
    <property type="match status" value="1"/>
</dbReference>
<dbReference type="InterPro" id="IPR007485">
    <property type="entry name" value="LPS_assembly_LptE"/>
</dbReference>
<organism evidence="1 2">
    <name type="scientific">Hanamia caeni</name>
    <dbReference type="NCBI Taxonomy" id="2294116"/>
    <lineage>
        <taxon>Bacteria</taxon>
        <taxon>Pseudomonadati</taxon>
        <taxon>Bacteroidota</taxon>
        <taxon>Chitinophagia</taxon>
        <taxon>Chitinophagales</taxon>
        <taxon>Chitinophagaceae</taxon>
        <taxon>Hanamia</taxon>
    </lineage>
</organism>
<evidence type="ECO:0000313" key="1">
    <source>
        <dbReference type="EMBL" id="RNI40045.1"/>
    </source>
</evidence>
<dbReference type="OrthoDB" id="9790776at2"/>
<gene>
    <name evidence="1" type="ORF">EFY79_01715</name>
</gene>
<protein>
    <recommendedName>
        <fullName evidence="3">Lipopolysaccharide-assembly</fullName>
    </recommendedName>
</protein>
<proteinExistence type="predicted"/>
<sequence>MTFSFATCKYSFKDTSPIPADITTFRVNLFENKARYVNPSIAPQLTEKVRQKIISQTRLRETKNDDANYDISGYLSDYSVTTSGVSNQQASSNRLNVTFHLIFKNTVDPDPAKSFETDLTSNFDFPANQTLQAAESSLMDKIIKTVTDAIFNKIFSNW</sequence>
<dbReference type="EMBL" id="RJJR01000001">
    <property type="protein sequence ID" value="RNI40045.1"/>
    <property type="molecule type" value="Genomic_DNA"/>
</dbReference>
<dbReference type="GO" id="GO:0019867">
    <property type="term" value="C:outer membrane"/>
    <property type="evidence" value="ECO:0007669"/>
    <property type="project" value="InterPro"/>
</dbReference>
<comment type="caution">
    <text evidence="1">The sequence shown here is derived from an EMBL/GenBank/DDBJ whole genome shotgun (WGS) entry which is preliminary data.</text>
</comment>
<evidence type="ECO:0008006" key="3">
    <source>
        <dbReference type="Google" id="ProtNLM"/>
    </source>
</evidence>